<gene>
    <name evidence="1" type="ORF">ERS132385_01171</name>
</gene>
<proteinExistence type="predicted"/>
<evidence type="ECO:0000313" key="1">
    <source>
        <dbReference type="EMBL" id="CYU56568.1"/>
    </source>
</evidence>
<dbReference type="Proteomes" id="UP000073434">
    <property type="component" value="Unassembled WGS sequence"/>
</dbReference>
<dbReference type="RefSeq" id="WP_261307742.1">
    <property type="nucleotide sequence ID" value="NZ_CEEW01000004.1"/>
</dbReference>
<evidence type="ECO:0000313" key="2">
    <source>
        <dbReference type="Proteomes" id="UP000073434"/>
    </source>
</evidence>
<dbReference type="AlphaFoldDB" id="A0A0Z8E789"/>
<protein>
    <submittedName>
        <fullName evidence="1">Uncharacterized protein</fullName>
    </submittedName>
</protein>
<organism evidence="1 2">
    <name type="scientific">Streptococcus suis</name>
    <dbReference type="NCBI Taxonomy" id="1307"/>
    <lineage>
        <taxon>Bacteria</taxon>
        <taxon>Bacillati</taxon>
        <taxon>Bacillota</taxon>
        <taxon>Bacilli</taxon>
        <taxon>Lactobacillales</taxon>
        <taxon>Streptococcaceae</taxon>
        <taxon>Streptococcus</taxon>
    </lineage>
</organism>
<accession>A0A0Z8E789</accession>
<sequence>MTLTAQEAFNHLDPQAWTQVSIAERLEILAAIQENMCTYGKKLG</sequence>
<name>A0A0Z8E789_STRSU</name>
<reference evidence="1 2" key="1">
    <citation type="submission" date="2016-02" db="EMBL/GenBank/DDBJ databases">
        <authorList>
            <consortium name="Pathogen Informatics"/>
        </authorList>
    </citation>
    <scope>NUCLEOTIDE SEQUENCE [LARGE SCALE GENOMIC DNA]</scope>
    <source>
        <strain evidence="1 2">LSS23</strain>
    </source>
</reference>
<dbReference type="EMBL" id="FIFW01000010">
    <property type="protein sequence ID" value="CYU56568.1"/>
    <property type="molecule type" value="Genomic_DNA"/>
</dbReference>